<keyword evidence="4" id="KW-1185">Reference proteome</keyword>
<proteinExistence type="predicted"/>
<dbReference type="SUPFAM" id="SSF89447">
    <property type="entry name" value="AbrB/MazE/MraZ-like"/>
    <property type="match status" value="1"/>
</dbReference>
<evidence type="ECO:0000256" key="1">
    <source>
        <dbReference type="PROSITE-ProRule" id="PRU01076"/>
    </source>
</evidence>
<keyword evidence="1 3" id="KW-0238">DNA-binding</keyword>
<evidence type="ECO:0000259" key="2">
    <source>
        <dbReference type="PROSITE" id="PS51740"/>
    </source>
</evidence>
<dbReference type="Gene3D" id="2.10.260.10">
    <property type="match status" value="1"/>
</dbReference>
<reference evidence="3 4" key="1">
    <citation type="submission" date="2021-12" db="EMBL/GenBank/DDBJ databases">
        <title>Genome seq of p7.</title>
        <authorList>
            <person name="Seo T."/>
        </authorList>
    </citation>
    <scope>NUCLEOTIDE SEQUENCE [LARGE SCALE GENOMIC DNA]</scope>
    <source>
        <strain evidence="3 4">P7</strain>
    </source>
</reference>
<gene>
    <name evidence="3" type="ORF">LXT12_05095</name>
</gene>
<dbReference type="GO" id="GO:0003677">
    <property type="term" value="F:DNA binding"/>
    <property type="evidence" value="ECO:0007669"/>
    <property type="project" value="UniProtKB-KW"/>
</dbReference>
<dbReference type="Pfam" id="PF04014">
    <property type="entry name" value="MazE_antitoxin"/>
    <property type="match status" value="1"/>
</dbReference>
<dbReference type="InterPro" id="IPR037914">
    <property type="entry name" value="SpoVT-AbrB_sf"/>
</dbReference>
<comment type="caution">
    <text evidence="3">The sequence shown here is derived from an EMBL/GenBank/DDBJ whole genome shotgun (WGS) entry which is preliminary data.</text>
</comment>
<name>A0ABS8XDG9_9BURK</name>
<organism evidence="3 4">
    <name type="scientific">Pelomonas caseinilytica</name>
    <dbReference type="NCBI Taxonomy" id="2906763"/>
    <lineage>
        <taxon>Bacteria</taxon>
        <taxon>Pseudomonadati</taxon>
        <taxon>Pseudomonadota</taxon>
        <taxon>Betaproteobacteria</taxon>
        <taxon>Burkholderiales</taxon>
        <taxon>Sphaerotilaceae</taxon>
        <taxon>Roseateles</taxon>
    </lineage>
</organism>
<dbReference type="Proteomes" id="UP001201463">
    <property type="component" value="Unassembled WGS sequence"/>
</dbReference>
<evidence type="ECO:0000313" key="4">
    <source>
        <dbReference type="Proteomes" id="UP001201463"/>
    </source>
</evidence>
<dbReference type="InterPro" id="IPR007159">
    <property type="entry name" value="SpoVT-AbrB_dom"/>
</dbReference>
<dbReference type="PROSITE" id="PS51740">
    <property type="entry name" value="SPOVT_ABRB"/>
    <property type="match status" value="1"/>
</dbReference>
<evidence type="ECO:0000313" key="3">
    <source>
        <dbReference type="EMBL" id="MCE4536623.1"/>
    </source>
</evidence>
<dbReference type="SMART" id="SM00966">
    <property type="entry name" value="SpoVT_AbrB"/>
    <property type="match status" value="1"/>
</dbReference>
<sequence length="81" mass="8972">MKVAKWGNSLAVRLPASVVEALSLAEGDDVTIEAVDNRHLKLSRAPDTEELLARLRQFRGRLPADFKFNRDEANERGPDAG</sequence>
<accession>A0ABS8XDG9</accession>
<dbReference type="EMBL" id="JAJTWT010000002">
    <property type="protein sequence ID" value="MCE4536623.1"/>
    <property type="molecule type" value="Genomic_DNA"/>
</dbReference>
<dbReference type="RefSeq" id="WP_233390095.1">
    <property type="nucleotide sequence ID" value="NZ_JAJTWT010000002.1"/>
</dbReference>
<protein>
    <submittedName>
        <fullName evidence="3">AbrB/MazE/SpoVT family DNA-binding domain-containing protein</fullName>
    </submittedName>
</protein>
<feature type="domain" description="SpoVT-AbrB" evidence="2">
    <location>
        <begin position="1"/>
        <end position="47"/>
    </location>
</feature>